<dbReference type="VEuPathDB" id="CryptoDB:Vbra_145"/>
<organism evidence="1 2">
    <name type="scientific">Vitrella brassicaformis (strain CCMP3155)</name>
    <dbReference type="NCBI Taxonomy" id="1169540"/>
    <lineage>
        <taxon>Eukaryota</taxon>
        <taxon>Sar</taxon>
        <taxon>Alveolata</taxon>
        <taxon>Colpodellida</taxon>
        <taxon>Vitrellaceae</taxon>
        <taxon>Vitrella</taxon>
    </lineage>
</organism>
<proteinExistence type="predicted"/>
<dbReference type="PROSITE" id="PS51257">
    <property type="entry name" value="PROKAR_LIPOPROTEIN"/>
    <property type="match status" value="1"/>
</dbReference>
<gene>
    <name evidence="1" type="ORF">Vbra_145</name>
</gene>
<dbReference type="AlphaFoldDB" id="A0A0G4FSB8"/>
<accession>A0A0G4FSB8</accession>
<protein>
    <submittedName>
        <fullName evidence="1">Uncharacterized protein</fullName>
    </submittedName>
</protein>
<reference evidence="1 2" key="1">
    <citation type="submission" date="2014-11" db="EMBL/GenBank/DDBJ databases">
        <authorList>
            <person name="Zhu J."/>
            <person name="Qi W."/>
            <person name="Song R."/>
        </authorList>
    </citation>
    <scope>NUCLEOTIDE SEQUENCE [LARGE SCALE GENOMIC DNA]</scope>
</reference>
<dbReference type="InParanoid" id="A0A0G4FSB8"/>
<dbReference type="EMBL" id="CDMY01000492">
    <property type="protein sequence ID" value="CEM17596.1"/>
    <property type="molecule type" value="Genomic_DNA"/>
</dbReference>
<evidence type="ECO:0000313" key="1">
    <source>
        <dbReference type="EMBL" id="CEM17596.1"/>
    </source>
</evidence>
<name>A0A0G4FSB8_VITBC</name>
<dbReference type="Proteomes" id="UP000041254">
    <property type="component" value="Unassembled WGS sequence"/>
</dbReference>
<evidence type="ECO:0000313" key="2">
    <source>
        <dbReference type="Proteomes" id="UP000041254"/>
    </source>
</evidence>
<sequence>MSRHFDYQVTQMLLQQGGSSSLGCQNWVGMTPIHLKFNAPQLRANAGLLSGEFAEGSRVGRPPQHLDGSESGRKTILQIAGRRFFRSPESQSFLSRQIPSFSSCALSIEQATSPVQRDKVLQKKRPSIIDQLYLLSHLRKLDLSDAKRCALTKHHLSSSSMFAEEKAPLASFIAPILQCFLSLSILMQVILHCNATLQVDTCTRSRHVHAQVCA</sequence>
<keyword evidence="2" id="KW-1185">Reference proteome</keyword>